<keyword evidence="3" id="KW-0547">Nucleotide-binding</keyword>
<dbReference type="PANTHER" id="PTHR45772">
    <property type="entry name" value="CONSERVED COMPONENT OF ABC TRANSPORTER FOR NATURAL AMINO ACIDS-RELATED"/>
    <property type="match status" value="1"/>
</dbReference>
<evidence type="ECO:0000313" key="7">
    <source>
        <dbReference type="Proteomes" id="UP000281118"/>
    </source>
</evidence>
<keyword evidence="1" id="KW-0813">Transport</keyword>
<dbReference type="Pfam" id="PF00005">
    <property type="entry name" value="ABC_tran"/>
    <property type="match status" value="1"/>
</dbReference>
<dbReference type="GO" id="GO:0016887">
    <property type="term" value="F:ATP hydrolysis activity"/>
    <property type="evidence" value="ECO:0007669"/>
    <property type="project" value="InterPro"/>
</dbReference>
<proteinExistence type="predicted"/>
<dbReference type="GO" id="GO:0005524">
    <property type="term" value="F:ATP binding"/>
    <property type="evidence" value="ECO:0007669"/>
    <property type="project" value="UniProtKB-KW"/>
</dbReference>
<dbReference type="InterPro" id="IPR003593">
    <property type="entry name" value="AAA+_ATPase"/>
</dbReference>
<name>A0A3S0XE47_9BURK</name>
<dbReference type="InterPro" id="IPR051120">
    <property type="entry name" value="ABC_AA/LPS_Transport"/>
</dbReference>
<dbReference type="Gene3D" id="3.40.50.300">
    <property type="entry name" value="P-loop containing nucleotide triphosphate hydrolases"/>
    <property type="match status" value="1"/>
</dbReference>
<keyword evidence="4 6" id="KW-0067">ATP-binding</keyword>
<dbReference type="GO" id="GO:0015808">
    <property type="term" value="P:L-alanine transport"/>
    <property type="evidence" value="ECO:0007669"/>
    <property type="project" value="TreeGrafter"/>
</dbReference>
<dbReference type="InterPro" id="IPR003439">
    <property type="entry name" value="ABC_transporter-like_ATP-bd"/>
</dbReference>
<dbReference type="GO" id="GO:1903805">
    <property type="term" value="P:L-valine import across plasma membrane"/>
    <property type="evidence" value="ECO:0007669"/>
    <property type="project" value="TreeGrafter"/>
</dbReference>
<dbReference type="SMART" id="SM00382">
    <property type="entry name" value="AAA"/>
    <property type="match status" value="1"/>
</dbReference>
<dbReference type="GO" id="GO:0015192">
    <property type="term" value="F:L-phenylalanine transmembrane transporter activity"/>
    <property type="evidence" value="ECO:0007669"/>
    <property type="project" value="TreeGrafter"/>
</dbReference>
<dbReference type="SUPFAM" id="SSF52540">
    <property type="entry name" value="P-loop containing nucleoside triphosphate hydrolases"/>
    <property type="match status" value="1"/>
</dbReference>
<dbReference type="OrthoDB" id="9781337at2"/>
<evidence type="ECO:0000256" key="4">
    <source>
        <dbReference type="ARBA" id="ARBA00022840"/>
    </source>
</evidence>
<dbReference type="PANTHER" id="PTHR45772:SF7">
    <property type="entry name" value="AMINO ACID ABC TRANSPORTER ATP-BINDING PROTEIN"/>
    <property type="match status" value="1"/>
</dbReference>
<evidence type="ECO:0000256" key="3">
    <source>
        <dbReference type="ARBA" id="ARBA00022741"/>
    </source>
</evidence>
<protein>
    <submittedName>
        <fullName evidence="6">ATP-binding cassette domain-containing protein</fullName>
    </submittedName>
</protein>
<accession>A0A3S0XE47</accession>
<dbReference type="CDD" id="cd03219">
    <property type="entry name" value="ABC_Mj1267_LivG_branched"/>
    <property type="match status" value="1"/>
</dbReference>
<organism evidence="6 7">
    <name type="scientific">Variovorax guangxiensis</name>
    <dbReference type="NCBI Taxonomy" id="1775474"/>
    <lineage>
        <taxon>Bacteria</taxon>
        <taxon>Pseudomonadati</taxon>
        <taxon>Pseudomonadota</taxon>
        <taxon>Betaproteobacteria</taxon>
        <taxon>Burkholderiales</taxon>
        <taxon>Comamonadaceae</taxon>
        <taxon>Variovorax</taxon>
    </lineage>
</organism>
<dbReference type="GO" id="GO:1903806">
    <property type="term" value="P:L-isoleucine import across plasma membrane"/>
    <property type="evidence" value="ECO:0007669"/>
    <property type="project" value="TreeGrafter"/>
</dbReference>
<evidence type="ECO:0000313" key="6">
    <source>
        <dbReference type="EMBL" id="RUR71276.1"/>
    </source>
</evidence>
<evidence type="ECO:0000256" key="1">
    <source>
        <dbReference type="ARBA" id="ARBA00022448"/>
    </source>
</evidence>
<keyword evidence="2" id="KW-0472">Membrane</keyword>
<sequence length="258" mass="27444">MNGSTDALLTIDDLGVRFGGIVAVHGVSFGVHKGELVGLLGPNGAGKTTLLRLISGVVAPTTGQIRFKGESLNRLNAAMRAQRGIALSHQIVRPFRNMTLLENVVLAAGSRITRTPWRALTTLNRSQLRDEAMRCLDLVGIGALADNWPGAQPLGVLKRLEVARALATGPSLLLLDEPLAGLGHGEALRLADLIRQLNAGGVTIVLIEHNLSEVMRICPRIVVLNNGHKMADGPALEVMRDPAVIEAYLGEGAELAEY</sequence>
<dbReference type="GO" id="GO:0015188">
    <property type="term" value="F:L-isoleucine transmembrane transporter activity"/>
    <property type="evidence" value="ECO:0007669"/>
    <property type="project" value="TreeGrafter"/>
</dbReference>
<dbReference type="GO" id="GO:0005886">
    <property type="term" value="C:plasma membrane"/>
    <property type="evidence" value="ECO:0007669"/>
    <property type="project" value="TreeGrafter"/>
</dbReference>
<dbReference type="InterPro" id="IPR032823">
    <property type="entry name" value="BCA_ABC_TP_C"/>
</dbReference>
<dbReference type="GO" id="GO:0042941">
    <property type="term" value="P:D-alanine transmembrane transport"/>
    <property type="evidence" value="ECO:0007669"/>
    <property type="project" value="TreeGrafter"/>
</dbReference>
<dbReference type="GO" id="GO:0005304">
    <property type="term" value="F:L-valine transmembrane transporter activity"/>
    <property type="evidence" value="ECO:0007669"/>
    <property type="project" value="TreeGrafter"/>
</dbReference>
<feature type="domain" description="ABC transporter" evidence="5">
    <location>
        <begin position="9"/>
        <end position="251"/>
    </location>
</feature>
<evidence type="ECO:0000256" key="2">
    <source>
        <dbReference type="ARBA" id="ARBA00022475"/>
    </source>
</evidence>
<comment type="caution">
    <text evidence="6">The sequence shown here is derived from an EMBL/GenBank/DDBJ whole genome shotgun (WGS) entry which is preliminary data.</text>
</comment>
<evidence type="ECO:0000259" key="5">
    <source>
        <dbReference type="PROSITE" id="PS50893"/>
    </source>
</evidence>
<reference evidence="6 7" key="1">
    <citation type="submission" date="2018-12" db="EMBL/GenBank/DDBJ databases">
        <title>The genome sequences of Variovorax guangxiensis DSM 27352.</title>
        <authorList>
            <person name="Gao J."/>
            <person name="Sun J."/>
        </authorList>
    </citation>
    <scope>NUCLEOTIDE SEQUENCE [LARGE SCALE GENOMIC DNA]</scope>
    <source>
        <strain evidence="6 7">DSM 27352</strain>
    </source>
</reference>
<dbReference type="InterPro" id="IPR027417">
    <property type="entry name" value="P-loop_NTPase"/>
</dbReference>
<dbReference type="RefSeq" id="WP_126025356.1">
    <property type="nucleotide sequence ID" value="NZ_RXFT01000019.1"/>
</dbReference>
<dbReference type="PROSITE" id="PS50893">
    <property type="entry name" value="ABC_TRANSPORTER_2"/>
    <property type="match status" value="1"/>
</dbReference>
<gene>
    <name evidence="6" type="ORF">EJP67_29950</name>
</gene>
<dbReference type="EMBL" id="RXFT01000019">
    <property type="protein sequence ID" value="RUR71276.1"/>
    <property type="molecule type" value="Genomic_DNA"/>
</dbReference>
<dbReference type="Proteomes" id="UP000281118">
    <property type="component" value="Unassembled WGS sequence"/>
</dbReference>
<dbReference type="AlphaFoldDB" id="A0A3S0XE47"/>
<dbReference type="Pfam" id="PF12399">
    <property type="entry name" value="BCA_ABC_TP_C"/>
    <property type="match status" value="1"/>
</dbReference>
<keyword evidence="2" id="KW-1003">Cell membrane</keyword>